<feature type="region of interest" description="Disordered" evidence="1">
    <location>
        <begin position="1"/>
        <end position="25"/>
    </location>
</feature>
<organism evidence="2 3">
    <name type="scientific">Willisornis vidua</name>
    <name type="common">Xingu scale-backed antbird</name>
    <dbReference type="NCBI Taxonomy" id="1566151"/>
    <lineage>
        <taxon>Eukaryota</taxon>
        <taxon>Metazoa</taxon>
        <taxon>Chordata</taxon>
        <taxon>Craniata</taxon>
        <taxon>Vertebrata</taxon>
        <taxon>Euteleostomi</taxon>
        <taxon>Archelosauria</taxon>
        <taxon>Archosauria</taxon>
        <taxon>Dinosauria</taxon>
        <taxon>Saurischia</taxon>
        <taxon>Theropoda</taxon>
        <taxon>Coelurosauria</taxon>
        <taxon>Aves</taxon>
        <taxon>Neognathae</taxon>
        <taxon>Neoaves</taxon>
        <taxon>Telluraves</taxon>
        <taxon>Australaves</taxon>
        <taxon>Passeriformes</taxon>
        <taxon>Thamnophilidae</taxon>
        <taxon>Willisornis</taxon>
    </lineage>
</organism>
<evidence type="ECO:0000313" key="2">
    <source>
        <dbReference type="EMBL" id="KAJ7409609.1"/>
    </source>
</evidence>
<evidence type="ECO:0000313" key="3">
    <source>
        <dbReference type="Proteomes" id="UP001145742"/>
    </source>
</evidence>
<proteinExistence type="predicted"/>
<keyword evidence="3" id="KW-1185">Reference proteome</keyword>
<evidence type="ECO:0000256" key="1">
    <source>
        <dbReference type="SAM" id="MobiDB-lite"/>
    </source>
</evidence>
<dbReference type="Proteomes" id="UP001145742">
    <property type="component" value="Unassembled WGS sequence"/>
</dbReference>
<feature type="region of interest" description="Disordered" evidence="1">
    <location>
        <begin position="58"/>
        <end position="90"/>
    </location>
</feature>
<accession>A0ABQ9D0X0</accession>
<reference evidence="2" key="1">
    <citation type="submission" date="2019-10" db="EMBL/GenBank/DDBJ databases">
        <authorList>
            <person name="Soares A.E.R."/>
            <person name="Aleixo A."/>
            <person name="Schneider P."/>
            <person name="Miyaki C.Y."/>
            <person name="Schneider M.P."/>
            <person name="Mello C."/>
            <person name="Vasconcelos A.T.R."/>
        </authorList>
    </citation>
    <scope>NUCLEOTIDE SEQUENCE</scope>
    <source>
        <tissue evidence="2">Muscle</tissue>
    </source>
</reference>
<gene>
    <name evidence="2" type="ORF">WISP_113575</name>
</gene>
<dbReference type="EMBL" id="WHWB01034462">
    <property type="protein sequence ID" value="KAJ7409609.1"/>
    <property type="molecule type" value="Genomic_DNA"/>
</dbReference>
<name>A0ABQ9D0X0_9PASS</name>
<comment type="caution">
    <text evidence="2">The sequence shown here is derived from an EMBL/GenBank/DDBJ whole genome shotgun (WGS) entry which is preliminary data.</text>
</comment>
<feature type="compositionally biased region" description="Polar residues" evidence="1">
    <location>
        <begin position="1"/>
        <end position="24"/>
    </location>
</feature>
<protein>
    <submittedName>
        <fullName evidence="2">Uncharacterized protein</fullName>
    </submittedName>
</protein>
<sequence length="205" mass="23226">MEELGTQTEMEVETQSVEVSGTQTEMKDTKDTLTEMGTQTIKPGVVIAPVVKKNSWTRRSTGAGRLDTEGATAGDGERLGLSPLTDDADAETSSPLEFSWERMTKRYALCSNSFAMMLQLLRSNCICFFSFDLMKTLLPVIPVYKLSLTHIYDRRACAVYCQSKDTFRQDNINAGSRVLQKDTDMKGEYYFRQRFVQKPDHEENE</sequence>